<proteinExistence type="predicted"/>
<comment type="caution">
    <text evidence="2">The sequence shown here is derived from an EMBL/GenBank/DDBJ whole genome shotgun (WGS) entry which is preliminary data.</text>
</comment>
<keyword evidence="1" id="KW-0472">Membrane</keyword>
<name>A0A5D3ASV2_9TREE</name>
<keyword evidence="1" id="KW-1133">Transmembrane helix</keyword>
<sequence length="126" mass="13173">MCTFRSPPPSNITTDGICCFPTEACANLICGAQNATIIYGDSEYGSNFTCALNRFDNSVIGRNRNVTDCNGVGCTWEKASASASASASSSTNASSGAMRMGENMSGVLGVWALTLCLLALVPKKFH</sequence>
<keyword evidence="3" id="KW-1185">Reference proteome</keyword>
<protein>
    <submittedName>
        <fullName evidence="2">Uncharacterized protein</fullName>
    </submittedName>
</protein>
<evidence type="ECO:0000313" key="2">
    <source>
        <dbReference type="EMBL" id="TYJ53243.1"/>
    </source>
</evidence>
<keyword evidence="1" id="KW-0812">Transmembrane</keyword>
<dbReference type="AlphaFoldDB" id="A0A5D3ASV2"/>
<reference evidence="2 3" key="1">
    <citation type="submission" date="2017-05" db="EMBL/GenBank/DDBJ databases">
        <title>The Genome Sequence of Tsuchiyaea wingfieldii DSM 27421.</title>
        <authorList>
            <person name="Cuomo C."/>
            <person name="Passer A."/>
            <person name="Billmyre B."/>
            <person name="Heitman J."/>
        </authorList>
    </citation>
    <scope>NUCLEOTIDE SEQUENCE [LARGE SCALE GENOMIC DNA]</scope>
    <source>
        <strain evidence="2 3">DSM 27421</strain>
    </source>
</reference>
<dbReference type="EMBL" id="NIDF01000096">
    <property type="protein sequence ID" value="TYJ53243.1"/>
    <property type="molecule type" value="Genomic_DNA"/>
</dbReference>
<feature type="transmembrane region" description="Helical" evidence="1">
    <location>
        <begin position="104"/>
        <end position="121"/>
    </location>
</feature>
<evidence type="ECO:0000313" key="3">
    <source>
        <dbReference type="Proteomes" id="UP000322245"/>
    </source>
</evidence>
<accession>A0A5D3ASV2</accession>
<dbReference type="Proteomes" id="UP000322245">
    <property type="component" value="Unassembled WGS sequence"/>
</dbReference>
<gene>
    <name evidence="2" type="ORF">B9479_006110</name>
</gene>
<evidence type="ECO:0000256" key="1">
    <source>
        <dbReference type="SAM" id="Phobius"/>
    </source>
</evidence>
<organism evidence="2 3">
    <name type="scientific">Cryptococcus floricola</name>
    <dbReference type="NCBI Taxonomy" id="2591691"/>
    <lineage>
        <taxon>Eukaryota</taxon>
        <taxon>Fungi</taxon>
        <taxon>Dikarya</taxon>
        <taxon>Basidiomycota</taxon>
        <taxon>Agaricomycotina</taxon>
        <taxon>Tremellomycetes</taxon>
        <taxon>Tremellales</taxon>
        <taxon>Cryptococcaceae</taxon>
        <taxon>Cryptococcus</taxon>
    </lineage>
</organism>